<accession>A0A3N4JPG2</accession>
<evidence type="ECO:0000313" key="3">
    <source>
        <dbReference type="EMBL" id="RPA98691.1"/>
    </source>
</evidence>
<gene>
    <name evidence="3" type="ORF">L873DRAFT_1005741</name>
</gene>
<name>A0A3N4JPG2_9PEZI</name>
<evidence type="ECO:0008006" key="5">
    <source>
        <dbReference type="Google" id="ProtNLM"/>
    </source>
</evidence>
<evidence type="ECO:0000256" key="2">
    <source>
        <dbReference type="SAM" id="Phobius"/>
    </source>
</evidence>
<dbReference type="Proteomes" id="UP000276215">
    <property type="component" value="Unassembled WGS sequence"/>
</dbReference>
<keyword evidence="2" id="KW-0472">Membrane</keyword>
<proteinExistence type="predicted"/>
<dbReference type="EMBL" id="ML120393">
    <property type="protein sequence ID" value="RPA98691.1"/>
    <property type="molecule type" value="Genomic_DNA"/>
</dbReference>
<feature type="transmembrane region" description="Helical" evidence="2">
    <location>
        <begin position="103"/>
        <end position="121"/>
    </location>
</feature>
<organism evidence="3 4">
    <name type="scientific">Choiromyces venosus 120613-1</name>
    <dbReference type="NCBI Taxonomy" id="1336337"/>
    <lineage>
        <taxon>Eukaryota</taxon>
        <taxon>Fungi</taxon>
        <taxon>Dikarya</taxon>
        <taxon>Ascomycota</taxon>
        <taxon>Pezizomycotina</taxon>
        <taxon>Pezizomycetes</taxon>
        <taxon>Pezizales</taxon>
        <taxon>Tuberaceae</taxon>
        <taxon>Choiromyces</taxon>
    </lineage>
</organism>
<keyword evidence="2" id="KW-0812">Transmembrane</keyword>
<dbReference type="AlphaFoldDB" id="A0A3N4JPG2"/>
<sequence length="127" mass="15134">MFPVNFVPEECIGDNIAQRPGHRRKGKRKERKRKKAYKYERSEKEERRVVTRKSKPEMKCYCAKMSGTPRFTPVFMSFHQKLLRRRGTMQKYGSDGLPIKRKFFLFSFFIVLALFLFPSASRQFGIN</sequence>
<evidence type="ECO:0000313" key="4">
    <source>
        <dbReference type="Proteomes" id="UP000276215"/>
    </source>
</evidence>
<reference evidence="3 4" key="1">
    <citation type="journal article" date="2018" name="Nat. Ecol. Evol.">
        <title>Pezizomycetes genomes reveal the molecular basis of ectomycorrhizal truffle lifestyle.</title>
        <authorList>
            <person name="Murat C."/>
            <person name="Payen T."/>
            <person name="Noel B."/>
            <person name="Kuo A."/>
            <person name="Morin E."/>
            <person name="Chen J."/>
            <person name="Kohler A."/>
            <person name="Krizsan K."/>
            <person name="Balestrini R."/>
            <person name="Da Silva C."/>
            <person name="Montanini B."/>
            <person name="Hainaut M."/>
            <person name="Levati E."/>
            <person name="Barry K.W."/>
            <person name="Belfiori B."/>
            <person name="Cichocki N."/>
            <person name="Clum A."/>
            <person name="Dockter R.B."/>
            <person name="Fauchery L."/>
            <person name="Guy J."/>
            <person name="Iotti M."/>
            <person name="Le Tacon F."/>
            <person name="Lindquist E.A."/>
            <person name="Lipzen A."/>
            <person name="Malagnac F."/>
            <person name="Mello A."/>
            <person name="Molinier V."/>
            <person name="Miyauchi S."/>
            <person name="Poulain J."/>
            <person name="Riccioni C."/>
            <person name="Rubini A."/>
            <person name="Sitrit Y."/>
            <person name="Splivallo R."/>
            <person name="Traeger S."/>
            <person name="Wang M."/>
            <person name="Zifcakova L."/>
            <person name="Wipf D."/>
            <person name="Zambonelli A."/>
            <person name="Paolocci F."/>
            <person name="Nowrousian M."/>
            <person name="Ottonello S."/>
            <person name="Baldrian P."/>
            <person name="Spatafora J.W."/>
            <person name="Henrissat B."/>
            <person name="Nagy L.G."/>
            <person name="Aury J.M."/>
            <person name="Wincker P."/>
            <person name="Grigoriev I.V."/>
            <person name="Bonfante P."/>
            <person name="Martin F.M."/>
        </authorList>
    </citation>
    <scope>NUCLEOTIDE SEQUENCE [LARGE SCALE GENOMIC DNA]</scope>
    <source>
        <strain evidence="3 4">120613-1</strain>
    </source>
</reference>
<feature type="compositionally biased region" description="Basic residues" evidence="1">
    <location>
        <begin position="20"/>
        <end position="36"/>
    </location>
</feature>
<keyword evidence="2" id="KW-1133">Transmembrane helix</keyword>
<evidence type="ECO:0000256" key="1">
    <source>
        <dbReference type="SAM" id="MobiDB-lite"/>
    </source>
</evidence>
<protein>
    <recommendedName>
        <fullName evidence="5">Transmembrane protein</fullName>
    </recommendedName>
</protein>
<feature type="region of interest" description="Disordered" evidence="1">
    <location>
        <begin position="17"/>
        <end position="38"/>
    </location>
</feature>
<keyword evidence="4" id="KW-1185">Reference proteome</keyword>